<dbReference type="Proteomes" id="UP000320314">
    <property type="component" value="Unassembled WGS sequence"/>
</dbReference>
<dbReference type="AlphaFoldDB" id="A0A506U137"/>
<dbReference type="InterPro" id="IPR027367">
    <property type="entry name" value="Gly-zipper_YMGG"/>
</dbReference>
<organism evidence="2 3">
    <name type="scientific">Pararhizobium mangrovi</name>
    <dbReference type="NCBI Taxonomy" id="2590452"/>
    <lineage>
        <taxon>Bacteria</taxon>
        <taxon>Pseudomonadati</taxon>
        <taxon>Pseudomonadota</taxon>
        <taxon>Alphaproteobacteria</taxon>
        <taxon>Hyphomicrobiales</taxon>
        <taxon>Rhizobiaceae</taxon>
        <taxon>Rhizobium/Agrobacterium group</taxon>
        <taxon>Pararhizobium</taxon>
    </lineage>
</organism>
<reference evidence="2 3" key="1">
    <citation type="submission" date="2019-06" db="EMBL/GenBank/DDBJ databases">
        <authorList>
            <person name="Li M."/>
        </authorList>
    </citation>
    <scope>NUCLEOTIDE SEQUENCE [LARGE SCALE GENOMIC DNA]</scope>
    <source>
        <strain evidence="2 3">BGMRC6574</strain>
    </source>
</reference>
<sequence length="87" mass="8481">MKKAIIAVLCIAPLAACTPTERGATVGAASGGAIGAALGGDAKSALAGAAVGGAAGALLGKASEGNDQCRYRDRRGRTYVARCPNSY</sequence>
<comment type="caution">
    <text evidence="2">The sequence shown here is derived from an EMBL/GenBank/DDBJ whole genome shotgun (WGS) entry which is preliminary data.</text>
</comment>
<evidence type="ECO:0000313" key="2">
    <source>
        <dbReference type="EMBL" id="TPW26684.1"/>
    </source>
</evidence>
<keyword evidence="3" id="KW-1185">Reference proteome</keyword>
<dbReference type="Pfam" id="PF13441">
    <property type="entry name" value="Gly-zipper_YMGG"/>
    <property type="match status" value="1"/>
</dbReference>
<dbReference type="RefSeq" id="WP_141167663.1">
    <property type="nucleotide sequence ID" value="NZ_VHLH01000027.1"/>
</dbReference>
<evidence type="ECO:0000313" key="3">
    <source>
        <dbReference type="Proteomes" id="UP000320314"/>
    </source>
</evidence>
<protein>
    <recommendedName>
        <fullName evidence="1">YMGG-like Gly-zipper domain-containing protein</fullName>
    </recommendedName>
</protein>
<accession>A0A506U137</accession>
<evidence type="ECO:0000259" key="1">
    <source>
        <dbReference type="Pfam" id="PF13441"/>
    </source>
</evidence>
<dbReference type="EMBL" id="VHLH01000027">
    <property type="protein sequence ID" value="TPW26684.1"/>
    <property type="molecule type" value="Genomic_DNA"/>
</dbReference>
<feature type="domain" description="YMGG-like Gly-zipper" evidence="1">
    <location>
        <begin position="20"/>
        <end position="61"/>
    </location>
</feature>
<proteinExistence type="predicted"/>
<gene>
    <name evidence="2" type="ORF">FJU11_13855</name>
</gene>
<name>A0A506U137_9HYPH</name>